<evidence type="ECO:0000256" key="12">
    <source>
        <dbReference type="ARBA" id="ARBA00041614"/>
    </source>
</evidence>
<evidence type="ECO:0000256" key="9">
    <source>
        <dbReference type="ARBA" id="ARBA00023295"/>
    </source>
</evidence>
<evidence type="ECO:0000256" key="7">
    <source>
        <dbReference type="ARBA" id="ARBA00022801"/>
    </source>
</evidence>
<dbReference type="InterPro" id="IPR017853">
    <property type="entry name" value="GH"/>
</dbReference>
<feature type="domain" description="Glycoside hydrolase family 2 immunoglobulin-like beta-sandwich" evidence="13">
    <location>
        <begin position="257"/>
        <end position="313"/>
    </location>
</feature>
<dbReference type="AlphaFoldDB" id="A0A9D2MT03"/>
<dbReference type="InterPro" id="IPR050887">
    <property type="entry name" value="Beta-mannosidase_GH2"/>
</dbReference>
<comment type="subunit">
    <text evidence="4">Homodimer.</text>
</comment>
<dbReference type="SUPFAM" id="SSF51445">
    <property type="entry name" value="(Trans)glycosidases"/>
    <property type="match status" value="1"/>
</dbReference>
<dbReference type="InterPro" id="IPR008979">
    <property type="entry name" value="Galactose-bd-like_sf"/>
</dbReference>
<dbReference type="Pfam" id="PF22666">
    <property type="entry name" value="Glyco_hydro_2_N2"/>
    <property type="match status" value="1"/>
</dbReference>
<dbReference type="GO" id="GO:0006516">
    <property type="term" value="P:glycoprotein catabolic process"/>
    <property type="evidence" value="ECO:0007669"/>
    <property type="project" value="TreeGrafter"/>
</dbReference>
<comment type="similarity">
    <text evidence="10">Belongs to the glycosyl hydrolase 2 family. Beta-mannosidase B subfamily.</text>
</comment>
<evidence type="ECO:0000313" key="17">
    <source>
        <dbReference type="EMBL" id="HJB91455.1"/>
    </source>
</evidence>
<sequence length="844" mass="96859">MKTTMDLDGIYKLKRLDCGTDIGFVFRDDFYPAGYLDARVPGDVRTALRSYGLIDGYYLGKDLDKERWIEESDWLYVRDFFCGPSLEGKENVLCFDGIDTLAEVWLNGTLLGKTDNMFLQQRFDVGDILRYGGYNTLAVKILSPVESTKGADRTGIYPEDDTTRMLLRKSQMNWGWDFCGHCLTGGIWKSVRIESRDCAVFETVHLRTVRLEKGRAVLAASLKARPWKAGGSEGEGDPGKGDGPDAVLLLSFAGRAAARAELSADGTEMEFEVENPRLWWPRPYGDANLYDVTALLYDGGKEADRRQFRFGIRTAVLNQEKDEAGGRRFRFEVNGRQLFVRGANWVPANCVYAEIEEEDYDFYIRRAVESNLSMLRVWGGGIYESDRFFDLCDENGIMVFQDFMLACGIFPQDDAFLDRVSEEAAAVADRYYNRASLVLWSADNELDQAYWWYEQQDHFRENRVNRIGVARAVKEIDPHRPFLVSSPCSPFEGEEGDDDPNSPLQGDMHIYLTRFLPSSEYYYKKLLEFVPRFMSEYGFSSLPVEDSYHIFNFFGEKLDLTRNPWLAELPWLDEMSKTCTAQEIIYFTQFTHAHALKYWIEYLRSWKGVCGGSLYWKFNDPIAPNRENMLFPTLMSSIDFMRRPKLAYYYAKRAYEDVILAFRETKEGLELYGCSERLQDDPGTLRLAALSWDGTVLWETQEEAVIAADRATRLFLLKKEELERFGPRDSYVKAVMETASGRLENRFFLTEIGEFNGVRLPQARLEVRVFRHSRGLWEVEISADSFAQDVMLSVQDTDVFYSDNGFCLDAGQKISVSVRQEKEGLDGKRLRIGAYNSAPATVIL</sequence>
<protein>
    <recommendedName>
        <fullName evidence="11">Beta-mannosidase B</fullName>
        <ecNumber evidence="5">3.2.1.25</ecNumber>
    </recommendedName>
    <alternativeName>
        <fullName evidence="12">Mannanase B</fullName>
    </alternativeName>
</protein>
<dbReference type="InterPro" id="IPR041625">
    <property type="entry name" value="Beta-mannosidase_Ig"/>
</dbReference>
<evidence type="ECO:0000313" key="18">
    <source>
        <dbReference type="Proteomes" id="UP000886883"/>
    </source>
</evidence>
<keyword evidence="6" id="KW-0964">Secreted</keyword>
<evidence type="ECO:0000256" key="10">
    <source>
        <dbReference type="ARBA" id="ARBA00038429"/>
    </source>
</evidence>
<evidence type="ECO:0000256" key="8">
    <source>
        <dbReference type="ARBA" id="ARBA00023180"/>
    </source>
</evidence>
<feature type="domain" description="Mannosidase Ig/CBM-like" evidence="15">
    <location>
        <begin position="669"/>
        <end position="746"/>
    </location>
</feature>
<evidence type="ECO:0000259" key="13">
    <source>
        <dbReference type="Pfam" id="PF00703"/>
    </source>
</evidence>
<evidence type="ECO:0000259" key="14">
    <source>
        <dbReference type="Pfam" id="PF17753"/>
    </source>
</evidence>
<dbReference type="Gene3D" id="2.60.40.10">
    <property type="entry name" value="Immunoglobulins"/>
    <property type="match status" value="3"/>
</dbReference>
<accession>A0A9D2MT03</accession>
<dbReference type="Proteomes" id="UP000886883">
    <property type="component" value="Unassembled WGS sequence"/>
</dbReference>
<keyword evidence="7" id="KW-0378">Hydrolase</keyword>
<comment type="subcellular location">
    <subcellularLocation>
        <location evidence="2">Secreted</location>
    </subcellularLocation>
</comment>
<organism evidence="17 18">
    <name type="scientific">Candidatus Eisenbergiella merdigallinarum</name>
    <dbReference type="NCBI Taxonomy" id="2838552"/>
    <lineage>
        <taxon>Bacteria</taxon>
        <taxon>Bacillati</taxon>
        <taxon>Bacillota</taxon>
        <taxon>Clostridia</taxon>
        <taxon>Lachnospirales</taxon>
        <taxon>Lachnospiraceae</taxon>
        <taxon>Eisenbergiella</taxon>
    </lineage>
</organism>
<dbReference type="SUPFAM" id="SSF49785">
    <property type="entry name" value="Galactose-binding domain-like"/>
    <property type="match status" value="1"/>
</dbReference>
<keyword evidence="8" id="KW-0325">Glycoprotein</keyword>
<dbReference type="GO" id="GO:0004567">
    <property type="term" value="F:beta-mannosidase activity"/>
    <property type="evidence" value="ECO:0007669"/>
    <property type="project" value="UniProtKB-EC"/>
</dbReference>
<dbReference type="Pfam" id="PF17753">
    <property type="entry name" value="Ig_mannosidase"/>
    <property type="match status" value="1"/>
</dbReference>
<dbReference type="InterPro" id="IPR036156">
    <property type="entry name" value="Beta-gal/glucu_dom_sf"/>
</dbReference>
<dbReference type="Pfam" id="PF17786">
    <property type="entry name" value="Mannosidase_ig"/>
    <property type="match status" value="1"/>
</dbReference>
<keyword evidence="9" id="KW-0326">Glycosidase</keyword>
<gene>
    <name evidence="17" type="ORF">H9763_08315</name>
</gene>
<evidence type="ECO:0000259" key="15">
    <source>
        <dbReference type="Pfam" id="PF17786"/>
    </source>
</evidence>
<dbReference type="Gene3D" id="2.60.120.260">
    <property type="entry name" value="Galactose-binding domain-like"/>
    <property type="match status" value="1"/>
</dbReference>
<evidence type="ECO:0000256" key="3">
    <source>
        <dbReference type="ARBA" id="ARBA00004740"/>
    </source>
</evidence>
<reference evidence="17" key="1">
    <citation type="journal article" date="2021" name="PeerJ">
        <title>Extensive microbial diversity within the chicken gut microbiome revealed by metagenomics and culture.</title>
        <authorList>
            <person name="Gilroy R."/>
            <person name="Ravi A."/>
            <person name="Getino M."/>
            <person name="Pursley I."/>
            <person name="Horton D.L."/>
            <person name="Alikhan N.F."/>
            <person name="Baker D."/>
            <person name="Gharbi K."/>
            <person name="Hall N."/>
            <person name="Watson M."/>
            <person name="Adriaenssens E.M."/>
            <person name="Foster-Nyarko E."/>
            <person name="Jarju S."/>
            <person name="Secka A."/>
            <person name="Antonio M."/>
            <person name="Oren A."/>
            <person name="Chaudhuri R.R."/>
            <person name="La Ragione R."/>
            <person name="Hildebrand F."/>
            <person name="Pallen M.J."/>
        </authorList>
    </citation>
    <scope>NUCLEOTIDE SEQUENCE</scope>
    <source>
        <strain evidence="17">USAMLcec3-2134</strain>
    </source>
</reference>
<feature type="domain" description="Beta-mannosidase Ig-fold" evidence="14">
    <location>
        <begin position="761"/>
        <end position="821"/>
    </location>
</feature>
<dbReference type="GO" id="GO:0005576">
    <property type="term" value="C:extracellular region"/>
    <property type="evidence" value="ECO:0007669"/>
    <property type="project" value="UniProtKB-SubCell"/>
</dbReference>
<dbReference type="InterPro" id="IPR041447">
    <property type="entry name" value="Mannosidase_ig"/>
</dbReference>
<dbReference type="GO" id="GO:0005975">
    <property type="term" value="P:carbohydrate metabolic process"/>
    <property type="evidence" value="ECO:0007669"/>
    <property type="project" value="InterPro"/>
</dbReference>
<dbReference type="InterPro" id="IPR006102">
    <property type="entry name" value="Ig-like_GH2"/>
</dbReference>
<dbReference type="PANTHER" id="PTHR43730">
    <property type="entry name" value="BETA-MANNOSIDASE"/>
    <property type="match status" value="1"/>
</dbReference>
<evidence type="ECO:0000256" key="6">
    <source>
        <dbReference type="ARBA" id="ARBA00022525"/>
    </source>
</evidence>
<evidence type="ECO:0000256" key="2">
    <source>
        <dbReference type="ARBA" id="ARBA00004613"/>
    </source>
</evidence>
<dbReference type="Pfam" id="PF00703">
    <property type="entry name" value="Glyco_hydro_2"/>
    <property type="match status" value="1"/>
</dbReference>
<feature type="domain" description="Beta-mannosidase-like galactose-binding" evidence="16">
    <location>
        <begin position="35"/>
        <end position="189"/>
    </location>
</feature>
<dbReference type="SUPFAM" id="SSF49303">
    <property type="entry name" value="beta-Galactosidase/glucuronidase domain"/>
    <property type="match status" value="2"/>
</dbReference>
<comment type="pathway">
    <text evidence="3">Glycan metabolism; N-glycan degradation.</text>
</comment>
<evidence type="ECO:0000256" key="1">
    <source>
        <dbReference type="ARBA" id="ARBA00000829"/>
    </source>
</evidence>
<dbReference type="InterPro" id="IPR054593">
    <property type="entry name" value="Beta-mannosidase-like_N2"/>
</dbReference>
<evidence type="ECO:0000256" key="5">
    <source>
        <dbReference type="ARBA" id="ARBA00012754"/>
    </source>
</evidence>
<comment type="catalytic activity">
    <reaction evidence="1">
        <text>Hydrolysis of terminal, non-reducing beta-D-mannose residues in beta-D-mannosides.</text>
        <dbReference type="EC" id="3.2.1.25"/>
    </reaction>
</comment>
<dbReference type="EMBL" id="DWXE01000028">
    <property type="protein sequence ID" value="HJB91455.1"/>
    <property type="molecule type" value="Genomic_DNA"/>
</dbReference>
<evidence type="ECO:0000256" key="4">
    <source>
        <dbReference type="ARBA" id="ARBA00011738"/>
    </source>
</evidence>
<comment type="caution">
    <text evidence="17">The sequence shown here is derived from an EMBL/GenBank/DDBJ whole genome shotgun (WGS) entry which is preliminary data.</text>
</comment>
<evidence type="ECO:0000259" key="16">
    <source>
        <dbReference type="Pfam" id="PF22666"/>
    </source>
</evidence>
<dbReference type="EC" id="3.2.1.25" evidence="5"/>
<proteinExistence type="inferred from homology"/>
<name>A0A9D2MT03_9FIRM</name>
<evidence type="ECO:0000256" key="11">
    <source>
        <dbReference type="ARBA" id="ARBA00041069"/>
    </source>
</evidence>
<reference evidence="17" key="2">
    <citation type="submission" date="2021-04" db="EMBL/GenBank/DDBJ databases">
        <authorList>
            <person name="Gilroy R."/>
        </authorList>
    </citation>
    <scope>NUCLEOTIDE SEQUENCE</scope>
    <source>
        <strain evidence="17">USAMLcec3-2134</strain>
    </source>
</reference>
<dbReference type="PANTHER" id="PTHR43730:SF1">
    <property type="entry name" value="BETA-MANNOSIDASE"/>
    <property type="match status" value="1"/>
</dbReference>
<dbReference type="InterPro" id="IPR013783">
    <property type="entry name" value="Ig-like_fold"/>
</dbReference>
<dbReference type="Gene3D" id="3.20.20.80">
    <property type="entry name" value="Glycosidases"/>
    <property type="match status" value="1"/>
</dbReference>